<proteinExistence type="predicted"/>
<dbReference type="AlphaFoldDB" id="A0A0F9KL52"/>
<evidence type="ECO:0000313" key="1">
    <source>
        <dbReference type="EMBL" id="KKM75506.1"/>
    </source>
</evidence>
<gene>
    <name evidence="1" type="ORF">LCGC14_1389550</name>
</gene>
<protein>
    <submittedName>
        <fullName evidence="1">Uncharacterized protein</fullName>
    </submittedName>
</protein>
<reference evidence="1" key="1">
    <citation type="journal article" date="2015" name="Nature">
        <title>Complex archaea that bridge the gap between prokaryotes and eukaryotes.</title>
        <authorList>
            <person name="Spang A."/>
            <person name="Saw J.H."/>
            <person name="Jorgensen S.L."/>
            <person name="Zaremba-Niedzwiedzka K."/>
            <person name="Martijn J."/>
            <person name="Lind A.E."/>
            <person name="van Eijk R."/>
            <person name="Schleper C."/>
            <person name="Guy L."/>
            <person name="Ettema T.J."/>
        </authorList>
    </citation>
    <scope>NUCLEOTIDE SEQUENCE</scope>
</reference>
<dbReference type="InterPro" id="IPR019226">
    <property type="entry name" value="DUF2158"/>
</dbReference>
<accession>A0A0F9KL52</accession>
<dbReference type="Pfam" id="PF09926">
    <property type="entry name" value="DUF2158"/>
    <property type="match status" value="1"/>
</dbReference>
<organism evidence="1">
    <name type="scientific">marine sediment metagenome</name>
    <dbReference type="NCBI Taxonomy" id="412755"/>
    <lineage>
        <taxon>unclassified sequences</taxon>
        <taxon>metagenomes</taxon>
        <taxon>ecological metagenomes</taxon>
    </lineage>
</organism>
<dbReference type="EMBL" id="LAZR01008967">
    <property type="protein sequence ID" value="KKM75506.1"/>
    <property type="molecule type" value="Genomic_DNA"/>
</dbReference>
<name>A0A0F9KL52_9ZZZZ</name>
<comment type="caution">
    <text evidence="1">The sequence shown here is derived from an EMBL/GenBank/DDBJ whole genome shotgun (WGS) entry which is preliminary data.</text>
</comment>
<sequence length="70" mass="7914">MEIQKYPIGIVVKLNSGGPEMTINAFGTWYPKDALFDGSTLSHKYGCIWFNGNEKQGAWFKEEEIKRSGV</sequence>